<gene>
    <name evidence="1" type="ORF">E2C01_043634</name>
</gene>
<keyword evidence="2" id="KW-1185">Reference proteome</keyword>
<organism evidence="1 2">
    <name type="scientific">Portunus trituberculatus</name>
    <name type="common">Swimming crab</name>
    <name type="synonym">Neptunus trituberculatus</name>
    <dbReference type="NCBI Taxonomy" id="210409"/>
    <lineage>
        <taxon>Eukaryota</taxon>
        <taxon>Metazoa</taxon>
        <taxon>Ecdysozoa</taxon>
        <taxon>Arthropoda</taxon>
        <taxon>Crustacea</taxon>
        <taxon>Multicrustacea</taxon>
        <taxon>Malacostraca</taxon>
        <taxon>Eumalacostraca</taxon>
        <taxon>Eucarida</taxon>
        <taxon>Decapoda</taxon>
        <taxon>Pleocyemata</taxon>
        <taxon>Brachyura</taxon>
        <taxon>Eubrachyura</taxon>
        <taxon>Portunoidea</taxon>
        <taxon>Portunidae</taxon>
        <taxon>Portuninae</taxon>
        <taxon>Portunus</taxon>
    </lineage>
</organism>
<accession>A0A5B7FQ00</accession>
<evidence type="ECO:0000313" key="1">
    <source>
        <dbReference type="EMBL" id="MPC49820.1"/>
    </source>
</evidence>
<protein>
    <submittedName>
        <fullName evidence="1">Uncharacterized protein</fullName>
    </submittedName>
</protein>
<dbReference type="AlphaFoldDB" id="A0A5B7FQ00"/>
<sequence length="198" mass="22895">MPRVKIKANDSKDPRKQSCLLGILSNNEIYATKLIPLSDGFAVITSTDEDLDQIYQLQTCSELEEYGFFPQIPPELKAKRSIIVFNVKPHIFKNTEEDITHELQQHNSWINLIHNAFKFSNSKTMKITFGEATTALKARDHGVRLFHMSIPKHQIQQEKFYSIQTCFKCYTMEDHNTNSCPQHKEFKICSECVEATHT</sequence>
<dbReference type="OrthoDB" id="3863715at2759"/>
<reference evidence="1 2" key="1">
    <citation type="submission" date="2019-05" db="EMBL/GenBank/DDBJ databases">
        <title>Another draft genome of Portunus trituberculatus and its Hox gene families provides insights of decapod evolution.</title>
        <authorList>
            <person name="Jeong J.-H."/>
            <person name="Song I."/>
            <person name="Kim S."/>
            <person name="Choi T."/>
            <person name="Kim D."/>
            <person name="Ryu S."/>
            <person name="Kim W."/>
        </authorList>
    </citation>
    <scope>NUCLEOTIDE SEQUENCE [LARGE SCALE GENOMIC DNA]</scope>
    <source>
        <tissue evidence="1">Muscle</tissue>
    </source>
</reference>
<evidence type="ECO:0000313" key="2">
    <source>
        <dbReference type="Proteomes" id="UP000324222"/>
    </source>
</evidence>
<dbReference type="EMBL" id="VSRR010009114">
    <property type="protein sequence ID" value="MPC49820.1"/>
    <property type="molecule type" value="Genomic_DNA"/>
</dbReference>
<dbReference type="Proteomes" id="UP000324222">
    <property type="component" value="Unassembled WGS sequence"/>
</dbReference>
<name>A0A5B7FQ00_PORTR</name>
<proteinExistence type="predicted"/>
<comment type="caution">
    <text evidence="1">The sequence shown here is derived from an EMBL/GenBank/DDBJ whole genome shotgun (WGS) entry which is preliminary data.</text>
</comment>